<feature type="binding site" description="proximal binding residue" evidence="4">
    <location>
        <position position="63"/>
    </location>
    <ligand>
        <name>heme b</name>
        <dbReference type="ChEBI" id="CHEBI:60344"/>
    </ligand>
    <ligandPart>
        <name>Fe</name>
        <dbReference type="ChEBI" id="CHEBI:18248"/>
    </ligandPart>
</feature>
<name>A0A9P1FSU5_9DINO</name>
<dbReference type="EMBL" id="CAMXCT020001001">
    <property type="protein sequence ID" value="CAL1138940.1"/>
    <property type="molecule type" value="Genomic_DNA"/>
</dbReference>
<feature type="non-terminal residue" evidence="5">
    <location>
        <position position="100"/>
    </location>
</feature>
<comment type="similarity">
    <text evidence="1">Belongs to the indoleamine 2,3-dioxygenase family.</text>
</comment>
<dbReference type="Gene3D" id="1.20.58.480">
    <property type="match status" value="1"/>
</dbReference>
<evidence type="ECO:0000313" key="6">
    <source>
        <dbReference type="EMBL" id="CAL4772877.1"/>
    </source>
</evidence>
<dbReference type="GO" id="GO:0016702">
    <property type="term" value="F:oxidoreductase activity, acting on single donors with incorporation of molecular oxygen, incorporation of two atoms of oxygen"/>
    <property type="evidence" value="ECO:0007669"/>
    <property type="project" value="UniProtKB-ARBA"/>
</dbReference>
<keyword evidence="7" id="KW-1185">Reference proteome</keyword>
<evidence type="ECO:0000256" key="2">
    <source>
        <dbReference type="ARBA" id="ARBA00022723"/>
    </source>
</evidence>
<keyword evidence="2 4" id="KW-0479">Metal-binding</keyword>
<dbReference type="AlphaFoldDB" id="A0A9P1FSU5"/>
<dbReference type="InterPro" id="IPR000898">
    <property type="entry name" value="Indolamine_dOase"/>
</dbReference>
<dbReference type="GO" id="GO:0020037">
    <property type="term" value="F:heme binding"/>
    <property type="evidence" value="ECO:0007669"/>
    <property type="project" value="InterPro"/>
</dbReference>
<gene>
    <name evidence="5" type="ORF">C1SCF055_LOCUS13000</name>
</gene>
<dbReference type="OrthoDB" id="248779at2759"/>
<dbReference type="EMBL" id="CAMXCT010001001">
    <property type="protein sequence ID" value="CAI3985565.1"/>
    <property type="molecule type" value="Genomic_DNA"/>
</dbReference>
<dbReference type="Pfam" id="PF01231">
    <property type="entry name" value="IDO"/>
    <property type="match status" value="1"/>
</dbReference>
<evidence type="ECO:0000256" key="3">
    <source>
        <dbReference type="ARBA" id="ARBA00023004"/>
    </source>
</evidence>
<evidence type="ECO:0000313" key="5">
    <source>
        <dbReference type="EMBL" id="CAI3985565.1"/>
    </source>
</evidence>
<dbReference type="EMBL" id="CAMXCT030001001">
    <property type="protein sequence ID" value="CAL4772877.1"/>
    <property type="molecule type" value="Genomic_DNA"/>
</dbReference>
<evidence type="ECO:0000313" key="7">
    <source>
        <dbReference type="Proteomes" id="UP001152797"/>
    </source>
</evidence>
<sequence>QDEMLMYMPAEHRQMLLDFSARWQAVGGIPEFVRKCQAVEDVDELSQAYNECVAALTELRRFHLATVRRYLMRTAKGTGATTWRMLLQDMLDATQAALLR</sequence>
<dbReference type="InterPro" id="IPR037217">
    <property type="entry name" value="Trp/Indoleamine_2_3_dOase-like"/>
</dbReference>
<reference evidence="6 7" key="2">
    <citation type="submission" date="2024-05" db="EMBL/GenBank/DDBJ databases">
        <authorList>
            <person name="Chen Y."/>
            <person name="Shah S."/>
            <person name="Dougan E. K."/>
            <person name="Thang M."/>
            <person name="Chan C."/>
        </authorList>
    </citation>
    <scope>NUCLEOTIDE SEQUENCE [LARGE SCALE GENOMIC DNA]</scope>
</reference>
<dbReference type="GO" id="GO:0019441">
    <property type="term" value="P:L-tryptophan catabolic process to kynurenine"/>
    <property type="evidence" value="ECO:0007669"/>
    <property type="project" value="InterPro"/>
</dbReference>
<evidence type="ECO:0000256" key="4">
    <source>
        <dbReference type="PIRSR" id="PIRSR600898-1"/>
    </source>
</evidence>
<comment type="caution">
    <text evidence="5">The sequence shown here is derived from an EMBL/GenBank/DDBJ whole genome shotgun (WGS) entry which is preliminary data.</text>
</comment>
<accession>A0A9P1FSU5</accession>
<dbReference type="Proteomes" id="UP001152797">
    <property type="component" value="Unassembled WGS sequence"/>
</dbReference>
<evidence type="ECO:0000256" key="1">
    <source>
        <dbReference type="ARBA" id="ARBA00007119"/>
    </source>
</evidence>
<proteinExistence type="inferred from homology"/>
<organism evidence="5">
    <name type="scientific">Cladocopium goreaui</name>
    <dbReference type="NCBI Taxonomy" id="2562237"/>
    <lineage>
        <taxon>Eukaryota</taxon>
        <taxon>Sar</taxon>
        <taxon>Alveolata</taxon>
        <taxon>Dinophyceae</taxon>
        <taxon>Suessiales</taxon>
        <taxon>Symbiodiniaceae</taxon>
        <taxon>Cladocopium</taxon>
    </lineage>
</organism>
<keyword evidence="3 4" id="KW-0408">Iron</keyword>
<keyword evidence="4" id="KW-0349">Heme</keyword>
<dbReference type="SUPFAM" id="SSF140959">
    <property type="entry name" value="Indolic compounds 2,3-dioxygenase-like"/>
    <property type="match status" value="1"/>
</dbReference>
<protein>
    <submittedName>
        <fullName evidence="6">Indoleamine 2,3-dioxygenase 1</fullName>
    </submittedName>
</protein>
<dbReference type="GO" id="GO:0046872">
    <property type="term" value="F:metal ion binding"/>
    <property type="evidence" value="ECO:0007669"/>
    <property type="project" value="UniProtKB-KW"/>
</dbReference>
<reference evidence="5" key="1">
    <citation type="submission" date="2022-10" db="EMBL/GenBank/DDBJ databases">
        <authorList>
            <person name="Chen Y."/>
            <person name="Dougan E. K."/>
            <person name="Chan C."/>
            <person name="Rhodes N."/>
            <person name="Thang M."/>
        </authorList>
    </citation>
    <scope>NUCLEOTIDE SEQUENCE</scope>
</reference>